<protein>
    <recommendedName>
        <fullName evidence="1">Glucosamine/galactosamine-6-phosphate isomerase domain-containing protein</fullName>
    </recommendedName>
</protein>
<gene>
    <name evidence="2" type="ORF">AKN88_11065</name>
</gene>
<reference evidence="2 3" key="1">
    <citation type="journal article" date="2015" name="Genome Announc.">
        <title>Genome Sequences of Oblitimonas alkaliphila gen. nov. sp. nov. (Proposed), a Novel Bacterium of the Pseudomonadaceae Family.</title>
        <authorList>
            <person name="Lauer A.C."/>
            <person name="Nicholson A.C."/>
            <person name="Humrighouse B.W."/>
            <person name="Emery B."/>
            <person name="Drobish A."/>
            <person name="Juieng P."/>
            <person name="Loparev V."/>
            <person name="McQuiston J.R."/>
        </authorList>
    </citation>
    <scope>NUCLEOTIDE SEQUENCE [LARGE SCALE GENOMIC DNA]</scope>
    <source>
        <strain evidence="2 3">E5571</strain>
    </source>
</reference>
<evidence type="ECO:0000313" key="2">
    <source>
        <dbReference type="EMBL" id="AKX60412.1"/>
    </source>
</evidence>
<dbReference type="Gene3D" id="3.40.50.1360">
    <property type="match status" value="1"/>
</dbReference>
<dbReference type="AlphaFoldDB" id="A0A0K1XGU9"/>
<dbReference type="InterPro" id="IPR039104">
    <property type="entry name" value="6PGL"/>
</dbReference>
<sequence length="220" mass="23895">MSQVNWQIFTERDACSKALAQALAKQLQAPGLVFLPGGSTPKLMLTQLAQQPTVDWSQVVVSATDERWVAADAESSNFALLSQALPAAQHLDPRQQQSTPEQAVVCWQRAISQQLPSRATVLGMGEDGHFASLFPGMPNLDLVLNSQLPVAGVVATAPSEPKVRLSLNLTAYYQTNWLAVLIFGESKKAILEQALAGNQQLPISHFIQQSPLPITIYWAP</sequence>
<accession>A0A0K1XGU9</accession>
<proteinExistence type="predicted"/>
<dbReference type="PATRIC" id="fig|1698449.3.peg.2230"/>
<keyword evidence="3" id="KW-1185">Reference proteome</keyword>
<name>A0A0K1XGU9_9GAMM</name>
<dbReference type="EMBL" id="CP012365">
    <property type="protein sequence ID" value="AKX60412.1"/>
    <property type="molecule type" value="Genomic_DNA"/>
</dbReference>
<dbReference type="PANTHER" id="PTHR11054">
    <property type="entry name" value="6-PHOSPHOGLUCONOLACTONASE"/>
    <property type="match status" value="1"/>
</dbReference>
<dbReference type="GO" id="GO:0005975">
    <property type="term" value="P:carbohydrate metabolic process"/>
    <property type="evidence" value="ECO:0007669"/>
    <property type="project" value="InterPro"/>
</dbReference>
<evidence type="ECO:0000313" key="3">
    <source>
        <dbReference type="Proteomes" id="UP000063953"/>
    </source>
</evidence>
<dbReference type="Proteomes" id="UP000063953">
    <property type="component" value="Chromosome"/>
</dbReference>
<dbReference type="SUPFAM" id="SSF100950">
    <property type="entry name" value="NagB/RpiA/CoA transferase-like"/>
    <property type="match status" value="1"/>
</dbReference>
<evidence type="ECO:0000259" key="1">
    <source>
        <dbReference type="Pfam" id="PF01182"/>
    </source>
</evidence>
<dbReference type="Pfam" id="PF01182">
    <property type="entry name" value="Glucosamine_iso"/>
    <property type="match status" value="1"/>
</dbReference>
<organism evidence="2 3">
    <name type="scientific">Thiopseudomonas alkaliphila</name>
    <dbReference type="NCBI Taxonomy" id="1697053"/>
    <lineage>
        <taxon>Bacteria</taxon>
        <taxon>Pseudomonadati</taxon>
        <taxon>Pseudomonadota</taxon>
        <taxon>Gammaproteobacteria</taxon>
        <taxon>Pseudomonadales</taxon>
        <taxon>Pseudomonadaceae</taxon>
        <taxon>Thiopseudomonas</taxon>
    </lineage>
</organism>
<dbReference type="InterPro" id="IPR006148">
    <property type="entry name" value="Glc/Gal-6P_isomerase"/>
</dbReference>
<dbReference type="STRING" id="1697053.AKN87_01405"/>
<feature type="domain" description="Glucosamine/galactosamine-6-phosphate isomerase" evidence="1">
    <location>
        <begin position="16"/>
        <end position="207"/>
    </location>
</feature>
<dbReference type="InterPro" id="IPR037171">
    <property type="entry name" value="NagB/RpiA_transferase-like"/>
</dbReference>
<dbReference type="RefSeq" id="WP_053101711.1">
    <property type="nucleotide sequence ID" value="NZ_CP012365.1"/>
</dbReference>
<dbReference type="PANTHER" id="PTHR11054:SF0">
    <property type="entry name" value="6-PHOSPHOGLUCONOLACTONASE"/>
    <property type="match status" value="1"/>
</dbReference>